<dbReference type="PANTHER" id="PTHR22916">
    <property type="entry name" value="GLYCOSYLTRANSFERASE"/>
    <property type="match status" value="1"/>
</dbReference>
<dbReference type="EMBL" id="FXUO01000008">
    <property type="protein sequence ID" value="SMP96136.1"/>
    <property type="molecule type" value="Genomic_DNA"/>
</dbReference>
<dbReference type="CDD" id="cd00761">
    <property type="entry name" value="Glyco_tranf_GTA_type"/>
    <property type="match status" value="1"/>
</dbReference>
<dbReference type="PANTHER" id="PTHR22916:SF51">
    <property type="entry name" value="GLYCOSYLTRANSFERASE EPSH-RELATED"/>
    <property type="match status" value="1"/>
</dbReference>
<reference evidence="4 5" key="1">
    <citation type="submission" date="2017-05" db="EMBL/GenBank/DDBJ databases">
        <authorList>
            <person name="Varghese N."/>
            <person name="Submissions S."/>
        </authorList>
    </citation>
    <scope>NUCLEOTIDE SEQUENCE [LARGE SCALE GENOMIC DNA]</scope>
    <source>
        <strain evidence="4 5">DSM 18015</strain>
    </source>
</reference>
<name>A0ABY1R5A0_9FLAO</name>
<evidence type="ECO:0000259" key="3">
    <source>
        <dbReference type="Pfam" id="PF00535"/>
    </source>
</evidence>
<keyword evidence="1" id="KW-0328">Glycosyltransferase</keyword>
<dbReference type="InterPro" id="IPR029044">
    <property type="entry name" value="Nucleotide-diphossugar_trans"/>
</dbReference>
<evidence type="ECO:0000256" key="2">
    <source>
        <dbReference type="ARBA" id="ARBA00022679"/>
    </source>
</evidence>
<dbReference type="RefSeq" id="WP_283417719.1">
    <property type="nucleotide sequence ID" value="NZ_FXUO01000008.1"/>
</dbReference>
<protein>
    <submittedName>
        <fullName evidence="4">Glycosyltransferase EpsH</fullName>
    </submittedName>
</protein>
<keyword evidence="2" id="KW-0808">Transferase</keyword>
<dbReference type="SUPFAM" id="SSF53448">
    <property type="entry name" value="Nucleotide-diphospho-sugar transferases"/>
    <property type="match status" value="1"/>
</dbReference>
<proteinExistence type="predicted"/>
<sequence length="342" mass="39450">MNHKVSIIIPCYNVEKYISQCIESIINQTYKNLEIICINDGSSDETQLILEKYIKLDSRIILINQSNKGLSDSRSSGVEISSGEYILFVDSDDWLETDCIDFLMKKQIDYDIICFSYFRDFKNISLPRKLGINGVFSASYLQRRILGPVQDEIKNIGNLDALVTVWGKLYKSDKIKGKKFVDVTKIGTWEDGLFNFEILEQCDKVLIMDEPFYHYRKDNIQSFTSKSKIGLYKKWLNKFEILSTLIIGKNNEFHTALKNRIAISLLGLTLTEVGNEQSINEKFKNLKIILSTPLYKNAINQLEISLLPLHWKLFYGFAKRESVLGVYSLAKGIQFIQKIKNL</sequence>
<organism evidence="4 5">
    <name type="scientific">Epilithonimonas pallida</name>
    <dbReference type="NCBI Taxonomy" id="373671"/>
    <lineage>
        <taxon>Bacteria</taxon>
        <taxon>Pseudomonadati</taxon>
        <taxon>Bacteroidota</taxon>
        <taxon>Flavobacteriia</taxon>
        <taxon>Flavobacteriales</taxon>
        <taxon>Weeksellaceae</taxon>
        <taxon>Chryseobacterium group</taxon>
        <taxon>Epilithonimonas</taxon>
    </lineage>
</organism>
<dbReference type="Proteomes" id="UP001158050">
    <property type="component" value="Unassembled WGS sequence"/>
</dbReference>
<dbReference type="Pfam" id="PF00535">
    <property type="entry name" value="Glycos_transf_2"/>
    <property type="match status" value="1"/>
</dbReference>
<dbReference type="InterPro" id="IPR001173">
    <property type="entry name" value="Glyco_trans_2-like"/>
</dbReference>
<evidence type="ECO:0000313" key="4">
    <source>
        <dbReference type="EMBL" id="SMP96136.1"/>
    </source>
</evidence>
<accession>A0ABY1R5A0</accession>
<dbReference type="Gene3D" id="3.90.550.10">
    <property type="entry name" value="Spore Coat Polysaccharide Biosynthesis Protein SpsA, Chain A"/>
    <property type="match status" value="1"/>
</dbReference>
<gene>
    <name evidence="4" type="ORF">SAMN05421679_108121</name>
</gene>
<comment type="caution">
    <text evidence="4">The sequence shown here is derived from an EMBL/GenBank/DDBJ whole genome shotgun (WGS) entry which is preliminary data.</text>
</comment>
<keyword evidence="5" id="KW-1185">Reference proteome</keyword>
<feature type="domain" description="Glycosyltransferase 2-like" evidence="3">
    <location>
        <begin position="6"/>
        <end position="129"/>
    </location>
</feature>
<evidence type="ECO:0000313" key="5">
    <source>
        <dbReference type="Proteomes" id="UP001158050"/>
    </source>
</evidence>
<evidence type="ECO:0000256" key="1">
    <source>
        <dbReference type="ARBA" id="ARBA00022676"/>
    </source>
</evidence>